<name>A0A1F6B984_9BACT</name>
<dbReference type="Proteomes" id="UP000176228">
    <property type="component" value="Unassembled WGS sequence"/>
</dbReference>
<organism evidence="1 2">
    <name type="scientific">Candidatus Gottesmanbacteria bacterium RIFCSPLOWO2_01_FULL_42_22</name>
    <dbReference type="NCBI Taxonomy" id="1798391"/>
    <lineage>
        <taxon>Bacteria</taxon>
        <taxon>Candidatus Gottesmaniibacteriota</taxon>
    </lineage>
</organism>
<sequence length="84" mass="9677">MITQQVQVKLNLPLALKEYLESKAMKFDMPIAGYIKHLILKDVSDLDYPTFRISESSEVKVKKALNEKKKTNKISDVSAYFKNL</sequence>
<dbReference type="STRING" id="1798391.A2968_02610"/>
<dbReference type="AlphaFoldDB" id="A0A1F6B984"/>
<evidence type="ECO:0000313" key="2">
    <source>
        <dbReference type="Proteomes" id="UP000176228"/>
    </source>
</evidence>
<comment type="caution">
    <text evidence="1">The sequence shown here is derived from an EMBL/GenBank/DDBJ whole genome shotgun (WGS) entry which is preliminary data.</text>
</comment>
<evidence type="ECO:0000313" key="1">
    <source>
        <dbReference type="EMBL" id="OGG33438.1"/>
    </source>
</evidence>
<gene>
    <name evidence="1" type="ORF">A2968_02610</name>
</gene>
<reference evidence="1 2" key="1">
    <citation type="journal article" date="2016" name="Nat. Commun.">
        <title>Thousands of microbial genomes shed light on interconnected biogeochemical processes in an aquifer system.</title>
        <authorList>
            <person name="Anantharaman K."/>
            <person name="Brown C.T."/>
            <person name="Hug L.A."/>
            <person name="Sharon I."/>
            <person name="Castelle C.J."/>
            <person name="Probst A.J."/>
            <person name="Thomas B.C."/>
            <person name="Singh A."/>
            <person name="Wilkins M.J."/>
            <person name="Karaoz U."/>
            <person name="Brodie E.L."/>
            <person name="Williams K.H."/>
            <person name="Hubbard S.S."/>
            <person name="Banfield J.F."/>
        </authorList>
    </citation>
    <scope>NUCLEOTIDE SEQUENCE [LARGE SCALE GENOMIC DNA]</scope>
</reference>
<dbReference type="EMBL" id="MFJU01000040">
    <property type="protein sequence ID" value="OGG33438.1"/>
    <property type="molecule type" value="Genomic_DNA"/>
</dbReference>
<protein>
    <submittedName>
        <fullName evidence="1">Uncharacterized protein</fullName>
    </submittedName>
</protein>
<proteinExistence type="predicted"/>
<accession>A0A1F6B984</accession>